<evidence type="ECO:0000313" key="3">
    <source>
        <dbReference type="EMBL" id="EAY29601.1"/>
    </source>
</evidence>
<keyword evidence="1" id="KW-0812">Transmembrane</keyword>
<protein>
    <submittedName>
        <fullName evidence="3">Bacterial membrane flanked domain family</fullName>
    </submittedName>
</protein>
<dbReference type="EMBL" id="AAWS01000010">
    <property type="protein sequence ID" value="EAY29601.1"/>
    <property type="molecule type" value="Genomic_DNA"/>
</dbReference>
<dbReference type="Proteomes" id="UP000004095">
    <property type="component" value="Unassembled WGS sequence"/>
</dbReference>
<comment type="caution">
    <text evidence="3">The sequence shown here is derived from an EMBL/GenBank/DDBJ whole genome shotgun (WGS) entry which is preliminary data.</text>
</comment>
<evidence type="ECO:0000259" key="2">
    <source>
        <dbReference type="Pfam" id="PF03703"/>
    </source>
</evidence>
<dbReference type="PANTHER" id="PTHR37938">
    <property type="entry name" value="BLL0215 PROTEIN"/>
    <property type="match status" value="1"/>
</dbReference>
<reference evidence="3 4" key="1">
    <citation type="submission" date="2007-01" db="EMBL/GenBank/DDBJ databases">
        <authorList>
            <person name="Haygood M."/>
            <person name="Podell S."/>
            <person name="Anderson C."/>
            <person name="Hopkinson B."/>
            <person name="Roe K."/>
            <person name="Barbeau K."/>
            <person name="Gaasterland T."/>
            <person name="Ferriera S."/>
            <person name="Johnson J."/>
            <person name="Kravitz S."/>
            <person name="Beeson K."/>
            <person name="Sutton G."/>
            <person name="Rogers Y.-H."/>
            <person name="Friedman R."/>
            <person name="Frazier M."/>
            <person name="Venter J.C."/>
        </authorList>
    </citation>
    <scope>NUCLEOTIDE SEQUENCE [LARGE SCALE GENOMIC DNA]</scope>
    <source>
        <strain evidence="3 4">ATCC 23134</strain>
    </source>
</reference>
<dbReference type="RefSeq" id="WP_002696034.1">
    <property type="nucleotide sequence ID" value="NZ_AAWS01000010.1"/>
</dbReference>
<dbReference type="Pfam" id="PF03703">
    <property type="entry name" value="bPH_2"/>
    <property type="match status" value="1"/>
</dbReference>
<dbReference type="OrthoDB" id="3378680at2"/>
<dbReference type="AlphaFoldDB" id="A1ZJ65"/>
<accession>A1ZJ65</accession>
<feature type="domain" description="YdbS-like PH" evidence="2">
    <location>
        <begin position="41"/>
        <end position="107"/>
    </location>
</feature>
<evidence type="ECO:0000313" key="4">
    <source>
        <dbReference type="Proteomes" id="UP000004095"/>
    </source>
</evidence>
<dbReference type="InterPro" id="IPR005182">
    <property type="entry name" value="YdbS-like_PH"/>
</dbReference>
<proteinExistence type="predicted"/>
<gene>
    <name evidence="3" type="ORF">M23134_00485</name>
</gene>
<dbReference type="eggNOG" id="COG3428">
    <property type="taxonomic scope" value="Bacteria"/>
</dbReference>
<feature type="transmembrane region" description="Helical" evidence="1">
    <location>
        <begin position="15"/>
        <end position="32"/>
    </location>
</feature>
<keyword evidence="1" id="KW-1133">Transmembrane helix</keyword>
<keyword evidence="4" id="KW-1185">Reference proteome</keyword>
<dbReference type="PANTHER" id="PTHR37938:SF1">
    <property type="entry name" value="BLL0215 PROTEIN"/>
    <property type="match status" value="1"/>
</dbReference>
<organism evidence="3 4">
    <name type="scientific">Microscilla marina ATCC 23134</name>
    <dbReference type="NCBI Taxonomy" id="313606"/>
    <lineage>
        <taxon>Bacteria</taxon>
        <taxon>Pseudomonadati</taxon>
        <taxon>Bacteroidota</taxon>
        <taxon>Cytophagia</taxon>
        <taxon>Cytophagales</taxon>
        <taxon>Microscillaceae</taxon>
        <taxon>Microscilla</taxon>
    </lineage>
</organism>
<sequence length="121" mass="13795">MTLQKKLNLGDFSDYILYLGLITAGIGLISFLKEYIHHHTSEFVVTNQRVFVQEGVFRRKTTSMMLTQIEAVEVDQTLTARLLDFGHIEITGSGGAATKFTYIHKPEKFRKAIQKNINFDV</sequence>
<name>A1ZJ65_MICM2</name>
<evidence type="ECO:0000256" key="1">
    <source>
        <dbReference type="SAM" id="Phobius"/>
    </source>
</evidence>
<keyword evidence="1" id="KW-0472">Membrane</keyword>